<proteinExistence type="inferred from homology"/>
<dbReference type="GO" id="GO:0005524">
    <property type="term" value="F:ATP binding"/>
    <property type="evidence" value="ECO:0007669"/>
    <property type="project" value="UniProtKB-KW"/>
</dbReference>
<dbReference type="SMART" id="SM00382">
    <property type="entry name" value="AAA"/>
    <property type="match status" value="2"/>
</dbReference>
<dbReference type="PROSITE" id="PS50893">
    <property type="entry name" value="ABC_TRANSPORTER_2"/>
    <property type="match status" value="2"/>
</dbReference>
<protein>
    <submittedName>
        <fullName evidence="9">Peptide/nickel transport system ATP-binding protein</fullName>
    </submittedName>
</protein>
<organism evidence="9 10">
    <name type="scientific">Shewanella fodinae</name>
    <dbReference type="NCBI Taxonomy" id="552357"/>
    <lineage>
        <taxon>Bacteria</taxon>
        <taxon>Pseudomonadati</taxon>
        <taxon>Pseudomonadota</taxon>
        <taxon>Gammaproteobacteria</taxon>
        <taxon>Alteromonadales</taxon>
        <taxon>Shewanellaceae</taxon>
        <taxon>Shewanella</taxon>
    </lineage>
</organism>
<name>A0A4R2F4N0_9GAMM</name>
<reference evidence="9 10" key="1">
    <citation type="submission" date="2019-03" db="EMBL/GenBank/DDBJ databases">
        <title>Freshwater and sediment microbial communities from various areas in North America, analyzing microbe dynamics in response to fracking.</title>
        <authorList>
            <person name="Lamendella R."/>
        </authorList>
    </citation>
    <scope>NUCLEOTIDE SEQUENCE [LARGE SCALE GENOMIC DNA]</scope>
    <source>
        <strain evidence="9 10">74A</strain>
    </source>
</reference>
<comment type="similarity">
    <text evidence="2">Belongs to the ABC transporter superfamily.</text>
</comment>
<comment type="caution">
    <text evidence="9">The sequence shown here is derived from an EMBL/GenBank/DDBJ whole genome shotgun (WGS) entry which is preliminary data.</text>
</comment>
<dbReference type="Gene3D" id="3.40.50.300">
    <property type="entry name" value="P-loop containing nucleotide triphosphate hydrolases"/>
    <property type="match status" value="2"/>
</dbReference>
<dbReference type="GO" id="GO:0005886">
    <property type="term" value="C:plasma membrane"/>
    <property type="evidence" value="ECO:0007669"/>
    <property type="project" value="UniProtKB-SubCell"/>
</dbReference>
<feature type="domain" description="ABC transporter" evidence="8">
    <location>
        <begin position="262"/>
        <end position="470"/>
    </location>
</feature>
<dbReference type="InterPro" id="IPR003439">
    <property type="entry name" value="ABC_transporter-like_ATP-bd"/>
</dbReference>
<dbReference type="PANTHER" id="PTHR43297">
    <property type="entry name" value="OLIGOPEPTIDE TRANSPORT ATP-BINDING PROTEIN APPD"/>
    <property type="match status" value="1"/>
</dbReference>
<evidence type="ECO:0000313" key="10">
    <source>
        <dbReference type="Proteomes" id="UP000294832"/>
    </source>
</evidence>
<dbReference type="AlphaFoldDB" id="A0A4R2F4N0"/>
<evidence type="ECO:0000256" key="3">
    <source>
        <dbReference type="ARBA" id="ARBA00022448"/>
    </source>
</evidence>
<evidence type="ECO:0000259" key="8">
    <source>
        <dbReference type="PROSITE" id="PS50893"/>
    </source>
</evidence>
<evidence type="ECO:0000256" key="2">
    <source>
        <dbReference type="ARBA" id="ARBA00005417"/>
    </source>
</evidence>
<dbReference type="RefSeq" id="WP_133039857.1">
    <property type="nucleotide sequence ID" value="NZ_SLWF01000025.1"/>
</dbReference>
<comment type="subcellular location">
    <subcellularLocation>
        <location evidence="1">Cell inner membrane</location>
        <topology evidence="1">Peripheral membrane protein</topology>
    </subcellularLocation>
</comment>
<keyword evidence="7" id="KW-0472">Membrane</keyword>
<keyword evidence="3" id="KW-0813">Transport</keyword>
<keyword evidence="5" id="KW-0547">Nucleotide-binding</keyword>
<accession>A0A4R2F4N0</accession>
<dbReference type="InterPro" id="IPR050388">
    <property type="entry name" value="ABC_Ni/Peptide_Import"/>
</dbReference>
<evidence type="ECO:0000256" key="1">
    <source>
        <dbReference type="ARBA" id="ARBA00004417"/>
    </source>
</evidence>
<keyword evidence="4" id="KW-1003">Cell membrane</keyword>
<dbReference type="Proteomes" id="UP000294832">
    <property type="component" value="Unassembled WGS sequence"/>
</dbReference>
<keyword evidence="10" id="KW-1185">Reference proteome</keyword>
<evidence type="ECO:0000256" key="6">
    <source>
        <dbReference type="ARBA" id="ARBA00022840"/>
    </source>
</evidence>
<dbReference type="PANTHER" id="PTHR43297:SF7">
    <property type="entry name" value="D,D-DIPEPTIDE TRANSPORT ATP-BINDING PROTEIN DDPD-RELATED"/>
    <property type="match status" value="1"/>
</dbReference>
<dbReference type="InterPro" id="IPR003593">
    <property type="entry name" value="AAA+_ATPase"/>
</dbReference>
<evidence type="ECO:0000256" key="7">
    <source>
        <dbReference type="ARBA" id="ARBA00023136"/>
    </source>
</evidence>
<dbReference type="InterPro" id="IPR017871">
    <property type="entry name" value="ABC_transporter-like_CS"/>
</dbReference>
<sequence>MNELISIKNLSIRSASETLVDSLSLTLIQGEPLTILGETGSGKSLLAQAIMGILPAGLSCQGDIALNGQRMTAKERRHYWGRHLSMLPQEPWQSLDPVMQGREQVAEVYREVLAYSAAAAQKATQTQLQQLGLADIQHKLPSQLSGGMAQRLAFAAATAAGARMIIADEPTKGLDTGQRDGIVQLLKSQTENGGLLTITHDVAVAQQLGGRIIVMRHGKVVEQGSASSVLTTPTAAYTQELIAAAPCYWTDVTPQQCHQPLLTVRDLAQQRNGKTLFRHLSFIVHHGEIIGLYGDSGCGKSTLGNTLLGLLAPNSGNIEWHADIPRHQKLKLYQDPPSSFSPAASLQTLLADVVRRHGLQAQQIPPLLQALMLSPSLLTRSSHDVSGGELQRIALLRAMLLSPKLLVADEPTSRLDPITAKQIIQLLVKAARQQQCALLLISHDETQLKKVCDQIIYLQDYARENVINHCD</sequence>
<dbReference type="SUPFAM" id="SSF52540">
    <property type="entry name" value="P-loop containing nucleoside triphosphate hydrolases"/>
    <property type="match status" value="2"/>
</dbReference>
<feature type="domain" description="ABC transporter" evidence="8">
    <location>
        <begin position="5"/>
        <end position="242"/>
    </location>
</feature>
<evidence type="ECO:0000256" key="5">
    <source>
        <dbReference type="ARBA" id="ARBA00022741"/>
    </source>
</evidence>
<gene>
    <name evidence="9" type="ORF">EDC91_12521</name>
</gene>
<evidence type="ECO:0000256" key="4">
    <source>
        <dbReference type="ARBA" id="ARBA00022475"/>
    </source>
</evidence>
<dbReference type="OrthoDB" id="9784450at2"/>
<dbReference type="EMBL" id="SLWF01000025">
    <property type="protein sequence ID" value="TCN81259.1"/>
    <property type="molecule type" value="Genomic_DNA"/>
</dbReference>
<keyword evidence="6 9" id="KW-0067">ATP-binding</keyword>
<dbReference type="GO" id="GO:0016887">
    <property type="term" value="F:ATP hydrolysis activity"/>
    <property type="evidence" value="ECO:0007669"/>
    <property type="project" value="InterPro"/>
</dbReference>
<dbReference type="Pfam" id="PF00005">
    <property type="entry name" value="ABC_tran"/>
    <property type="match status" value="2"/>
</dbReference>
<evidence type="ECO:0000313" key="9">
    <source>
        <dbReference type="EMBL" id="TCN81259.1"/>
    </source>
</evidence>
<dbReference type="InterPro" id="IPR027417">
    <property type="entry name" value="P-loop_NTPase"/>
</dbReference>
<dbReference type="PROSITE" id="PS00211">
    <property type="entry name" value="ABC_TRANSPORTER_1"/>
    <property type="match status" value="2"/>
</dbReference>